<evidence type="ECO:0000259" key="4">
    <source>
        <dbReference type="PROSITE" id="PS50103"/>
    </source>
</evidence>
<organism evidence="5 6">
    <name type="scientific">Exserohilum turcicum (strain 28A)</name>
    <name type="common">Northern leaf blight fungus</name>
    <name type="synonym">Setosphaeria turcica</name>
    <dbReference type="NCBI Taxonomy" id="671987"/>
    <lineage>
        <taxon>Eukaryota</taxon>
        <taxon>Fungi</taxon>
        <taxon>Dikarya</taxon>
        <taxon>Ascomycota</taxon>
        <taxon>Pezizomycotina</taxon>
        <taxon>Dothideomycetes</taxon>
        <taxon>Pleosporomycetidae</taxon>
        <taxon>Pleosporales</taxon>
        <taxon>Pleosporineae</taxon>
        <taxon>Pleosporaceae</taxon>
        <taxon>Exserohilum</taxon>
    </lineage>
</organism>
<feature type="region of interest" description="Disordered" evidence="3">
    <location>
        <begin position="522"/>
        <end position="545"/>
    </location>
</feature>
<dbReference type="STRING" id="671987.R0KJ58"/>
<name>R0KJ58_EXST2</name>
<dbReference type="EMBL" id="KB908548">
    <property type="protein sequence ID" value="EOA88042.1"/>
    <property type="molecule type" value="Genomic_DNA"/>
</dbReference>
<feature type="compositionally biased region" description="Low complexity" evidence="3">
    <location>
        <begin position="603"/>
        <end position="615"/>
    </location>
</feature>
<dbReference type="Gene3D" id="3.30.1370.210">
    <property type="match status" value="1"/>
</dbReference>
<accession>R0KJ58</accession>
<keyword evidence="6" id="KW-1185">Reference proteome</keyword>
<feature type="coiled-coil region" evidence="2">
    <location>
        <begin position="270"/>
        <end position="315"/>
    </location>
</feature>
<dbReference type="InterPro" id="IPR000571">
    <property type="entry name" value="Znf_CCCH"/>
</dbReference>
<evidence type="ECO:0000256" key="2">
    <source>
        <dbReference type="SAM" id="Coils"/>
    </source>
</evidence>
<dbReference type="GeneID" id="19404385"/>
<feature type="compositionally biased region" description="Polar residues" evidence="3">
    <location>
        <begin position="522"/>
        <end position="538"/>
    </location>
</feature>
<dbReference type="Proteomes" id="UP000016935">
    <property type="component" value="Unassembled WGS sequence"/>
</dbReference>
<feature type="domain" description="C3H1-type" evidence="4">
    <location>
        <begin position="477"/>
        <end position="504"/>
    </location>
</feature>
<feature type="domain" description="C3H1-type" evidence="4">
    <location>
        <begin position="564"/>
        <end position="592"/>
    </location>
</feature>
<evidence type="ECO:0000256" key="1">
    <source>
        <dbReference type="PROSITE-ProRule" id="PRU00723"/>
    </source>
</evidence>
<feature type="region of interest" description="Disordered" evidence="3">
    <location>
        <begin position="1"/>
        <end position="22"/>
    </location>
</feature>
<feature type="region of interest" description="Disordered" evidence="3">
    <location>
        <begin position="596"/>
        <end position="620"/>
    </location>
</feature>
<dbReference type="HOGENOM" id="CLU_396985_0_0_1"/>
<gene>
    <name evidence="5" type="ORF">SETTUDRAFT_38729</name>
</gene>
<dbReference type="OrthoDB" id="6285980at2759"/>
<feature type="zinc finger region" description="C3H1-type" evidence="1">
    <location>
        <begin position="564"/>
        <end position="592"/>
    </location>
</feature>
<sequence>MNRPTTANGQYQTYANPMPSAKRKQITPLNHSDLSGYYDHPSFCSKKARYDKDSYNPKYMADMCFNQHKSCLPTLDIAGYPHHVEQDYRQDLLVMFTHARSKGYFRPDTAARHMIPRLAGLAPRTRADKMALVHDFISHYNSVRCDVLFIQDLMSGDSQFDLDFVTTTRTCIATLHMTLAKGTKWRTIMPYTPLPTACLSVLTGFVQHPKHCELLSDLTDSVQDIKSWLSIPSPCIEFSATLIDSAVDTLAQQTGKTNHEEAENSIIVPENEKTAELKTLKEQVRLLEAARRQGIEQAQAERVQLNRHIEALEVASAEKSAKHSAGEESWVATVAELERQHCKQSEQQLRDTERLTAALAADFPGSRVSLNSSAITSTNTLHIEQRQPSHPDTRLLTPQDSPMPMEGICDSSMEIEQTIADSGVILPDQPNPGQHNPFSGYIVNSMISQAFSAPGHRFKEACHDFKMGNCTNGKKCPLPHTACRHWLSGNCNNGNNCYRSHDSFFLGPVDPQISTYTSILQTDNASSQRSTLSASQRPSRLDHHKKQACRKHLTSSCNRGQDCKYAHAPCPYFIKGTCRFSDDKCKKSHDPLFFTQASSGNRPSHVSQPSSQQHHAPTDVESQLDAILQAASRPNKPDTLSIADTPCRWQKSPAGCTNPHCEYKHDQPKAKGRSGWNVFNPLLSIQDILKNNTR</sequence>
<feature type="zinc finger region" description="C3H1-type" evidence="1">
    <location>
        <begin position="477"/>
        <end position="504"/>
    </location>
</feature>
<keyword evidence="2" id="KW-0175">Coiled coil</keyword>
<feature type="compositionally biased region" description="Polar residues" evidence="3">
    <location>
        <begin position="1"/>
        <end position="15"/>
    </location>
</feature>
<evidence type="ECO:0000313" key="6">
    <source>
        <dbReference type="Proteomes" id="UP000016935"/>
    </source>
</evidence>
<protein>
    <recommendedName>
        <fullName evidence="4">C3H1-type domain-containing protein</fullName>
    </recommendedName>
</protein>
<evidence type="ECO:0000256" key="3">
    <source>
        <dbReference type="SAM" id="MobiDB-lite"/>
    </source>
</evidence>
<keyword evidence="1" id="KW-0862">Zinc</keyword>
<reference evidence="5 6" key="2">
    <citation type="journal article" date="2013" name="PLoS Genet.">
        <title>Comparative genome structure, secondary metabolite, and effector coding capacity across Cochliobolus pathogens.</title>
        <authorList>
            <person name="Condon B.J."/>
            <person name="Leng Y."/>
            <person name="Wu D."/>
            <person name="Bushley K.E."/>
            <person name="Ohm R.A."/>
            <person name="Otillar R."/>
            <person name="Martin J."/>
            <person name="Schackwitz W."/>
            <person name="Grimwood J."/>
            <person name="MohdZainudin N."/>
            <person name="Xue C."/>
            <person name="Wang R."/>
            <person name="Manning V.A."/>
            <person name="Dhillon B."/>
            <person name="Tu Z.J."/>
            <person name="Steffenson B.J."/>
            <person name="Salamov A."/>
            <person name="Sun H."/>
            <person name="Lowry S."/>
            <person name="LaButti K."/>
            <person name="Han J."/>
            <person name="Copeland A."/>
            <person name="Lindquist E."/>
            <person name="Barry K."/>
            <person name="Schmutz J."/>
            <person name="Baker S.E."/>
            <person name="Ciuffetti L.M."/>
            <person name="Grigoriev I.V."/>
            <person name="Zhong S."/>
            <person name="Turgeon B.G."/>
        </authorList>
    </citation>
    <scope>NUCLEOTIDE SEQUENCE [LARGE SCALE GENOMIC DNA]</scope>
    <source>
        <strain evidence="6">28A</strain>
    </source>
</reference>
<keyword evidence="1" id="KW-0863">Zinc-finger</keyword>
<keyword evidence="1" id="KW-0479">Metal-binding</keyword>
<dbReference type="AlphaFoldDB" id="R0KJ58"/>
<proteinExistence type="predicted"/>
<dbReference type="Gene3D" id="4.10.1000.10">
    <property type="entry name" value="Zinc finger, CCCH-type"/>
    <property type="match status" value="1"/>
</dbReference>
<dbReference type="SMART" id="SM00356">
    <property type="entry name" value="ZnF_C3H1"/>
    <property type="match status" value="5"/>
</dbReference>
<dbReference type="GO" id="GO:0008270">
    <property type="term" value="F:zinc ion binding"/>
    <property type="evidence" value="ECO:0007669"/>
    <property type="project" value="UniProtKB-KW"/>
</dbReference>
<evidence type="ECO:0000313" key="5">
    <source>
        <dbReference type="EMBL" id="EOA88042.1"/>
    </source>
</evidence>
<dbReference type="eggNOG" id="ENOG502RJ49">
    <property type="taxonomic scope" value="Eukaryota"/>
</dbReference>
<dbReference type="PROSITE" id="PS50103">
    <property type="entry name" value="ZF_C3H1"/>
    <property type="match status" value="2"/>
</dbReference>
<dbReference type="RefSeq" id="XP_008024076.1">
    <property type="nucleotide sequence ID" value="XM_008025885.1"/>
</dbReference>
<reference evidence="5 6" key="1">
    <citation type="journal article" date="2012" name="PLoS Pathog.">
        <title>Diverse lifestyles and strategies of plant pathogenesis encoded in the genomes of eighteen Dothideomycetes fungi.</title>
        <authorList>
            <person name="Ohm R.A."/>
            <person name="Feau N."/>
            <person name="Henrissat B."/>
            <person name="Schoch C.L."/>
            <person name="Horwitz B.A."/>
            <person name="Barry K.W."/>
            <person name="Condon B.J."/>
            <person name="Copeland A.C."/>
            <person name="Dhillon B."/>
            <person name="Glaser F."/>
            <person name="Hesse C.N."/>
            <person name="Kosti I."/>
            <person name="LaButti K."/>
            <person name="Lindquist E.A."/>
            <person name="Lucas S."/>
            <person name="Salamov A.A."/>
            <person name="Bradshaw R.E."/>
            <person name="Ciuffetti L."/>
            <person name="Hamelin R.C."/>
            <person name="Kema G.H.J."/>
            <person name="Lawrence C."/>
            <person name="Scott J.A."/>
            <person name="Spatafora J.W."/>
            <person name="Turgeon B.G."/>
            <person name="de Wit P.J.G.M."/>
            <person name="Zhong S."/>
            <person name="Goodwin S.B."/>
            <person name="Grigoriev I.V."/>
        </authorList>
    </citation>
    <scope>NUCLEOTIDE SEQUENCE [LARGE SCALE GENOMIC DNA]</scope>
    <source>
        <strain evidence="6">28A</strain>
    </source>
</reference>